<organism evidence="5">
    <name type="scientific">Anopheles darlingi</name>
    <name type="common">Mosquito</name>
    <dbReference type="NCBI Taxonomy" id="43151"/>
    <lineage>
        <taxon>Eukaryota</taxon>
        <taxon>Metazoa</taxon>
        <taxon>Ecdysozoa</taxon>
        <taxon>Arthropoda</taxon>
        <taxon>Hexapoda</taxon>
        <taxon>Insecta</taxon>
        <taxon>Pterygota</taxon>
        <taxon>Neoptera</taxon>
        <taxon>Endopterygota</taxon>
        <taxon>Diptera</taxon>
        <taxon>Nematocera</taxon>
        <taxon>Culicoidea</taxon>
        <taxon>Culicidae</taxon>
        <taxon>Anophelinae</taxon>
        <taxon>Anopheles</taxon>
    </lineage>
</organism>
<evidence type="ECO:0000256" key="2">
    <source>
        <dbReference type="ARBA" id="ARBA00022679"/>
    </source>
</evidence>
<dbReference type="PANTHER" id="PTHR21432:SF20">
    <property type="entry name" value="ACETYL-COA HYDROLASE"/>
    <property type="match status" value="1"/>
</dbReference>
<dbReference type="PANTHER" id="PTHR21432">
    <property type="entry name" value="ACETYL-COA HYDROLASE-RELATED"/>
    <property type="match status" value="1"/>
</dbReference>
<keyword evidence="5" id="KW-0378">Hydrolase</keyword>
<dbReference type="GO" id="GO:0016787">
    <property type="term" value="F:hydrolase activity"/>
    <property type="evidence" value="ECO:0007669"/>
    <property type="project" value="UniProtKB-KW"/>
</dbReference>
<dbReference type="InterPro" id="IPR037171">
    <property type="entry name" value="NagB/RpiA_transferase-like"/>
</dbReference>
<dbReference type="FunFam" id="3.30.750.70:FF:000004">
    <property type="entry name" value="Acetyl-CoA hydrolase/transferase"/>
    <property type="match status" value="1"/>
</dbReference>
<sequence length="480" mass="52120">MSSMALRLAPRFAGKAANQLLAGGSTVATQRNTYFTYSNQISQPLERQPKYTTAEEAVKVIKSGDVVFAQGAAATPIHLLDAMTKHGKENNLRDITVTHMHTEGPASYCQPDCKDIFRSKSLFMGGNVRKAVADGRGDAVPIFLHEIPLLFRRKLIQPDVAIVSVSPPDNHGYCTLGTSVDCVRAALENSKVIIAQVNKQMPRTFGDSIIHESHFDFAVNVDIPLPEHGGHAMSDVETKIGKLIAENLVEDGATLQMGIGNIPDAVLNALHNHKDLGIHSEMFAGGVVDLVRKGCVTNDKKTFHRGRIVGSFLIGTKKLYDFVDNNPFIEMLEINYVNNVGIVARNPKMTAINSAIEVDLTGQVCADSIGTRMYSGFGGQVDFIRGAAEGFDGKGKPIIALPSVTNKGESKICPILKPGAGVVTSRAHVHYVVTEYGIANLFGRSLRQRAYALIQIAHPDHRETLEKAAFERLKTMPSPN</sequence>
<dbReference type="VEuPathDB" id="VectorBase:ADAR2_002407"/>
<dbReference type="AlphaFoldDB" id="A0A2M4CTJ1"/>
<dbReference type="Pfam" id="PF02550">
    <property type="entry name" value="AcetylCoA_hydro"/>
    <property type="match status" value="1"/>
</dbReference>
<dbReference type="Pfam" id="PF13336">
    <property type="entry name" value="AcetylCoA_hyd_C"/>
    <property type="match status" value="1"/>
</dbReference>
<feature type="domain" description="Acetyl-CoA hydrolase/transferase N-terminal" evidence="3">
    <location>
        <begin position="51"/>
        <end position="219"/>
    </location>
</feature>
<dbReference type="Gene3D" id="3.30.750.70">
    <property type="entry name" value="4-hydroxybutyrate coenzyme like domains"/>
    <property type="match status" value="1"/>
</dbReference>
<dbReference type="Gene3D" id="3.40.1080.10">
    <property type="entry name" value="Glutaconate Coenzyme A-transferase"/>
    <property type="match status" value="1"/>
</dbReference>
<name>A0A2M4CTJ1_ANODA</name>
<reference evidence="5" key="1">
    <citation type="submission" date="2018-01" db="EMBL/GenBank/DDBJ databases">
        <title>An insight into the sialome of Amazonian anophelines.</title>
        <authorList>
            <person name="Ribeiro J.M."/>
            <person name="Scarpassa V."/>
            <person name="Calvo E."/>
        </authorList>
    </citation>
    <scope>NUCLEOTIDE SEQUENCE</scope>
</reference>
<accession>A0A2M4CTJ1</accession>
<dbReference type="InterPro" id="IPR038460">
    <property type="entry name" value="AcetylCoA_hyd_C_sf"/>
</dbReference>
<dbReference type="InterPro" id="IPR046433">
    <property type="entry name" value="ActCoA_hydro"/>
</dbReference>
<dbReference type="GO" id="GO:0005739">
    <property type="term" value="C:mitochondrion"/>
    <property type="evidence" value="ECO:0007669"/>
    <property type="project" value="TreeGrafter"/>
</dbReference>
<evidence type="ECO:0000259" key="3">
    <source>
        <dbReference type="Pfam" id="PF02550"/>
    </source>
</evidence>
<dbReference type="Gene3D" id="3.40.1080.20">
    <property type="entry name" value="Acetyl-CoA hydrolase/transferase C-terminal domain"/>
    <property type="match status" value="1"/>
</dbReference>
<evidence type="ECO:0000256" key="1">
    <source>
        <dbReference type="ARBA" id="ARBA00009632"/>
    </source>
</evidence>
<dbReference type="SUPFAM" id="SSF100950">
    <property type="entry name" value="NagB/RpiA/CoA transferase-like"/>
    <property type="match status" value="2"/>
</dbReference>
<dbReference type="EMBL" id="GGFL01004465">
    <property type="protein sequence ID" value="MBW68643.1"/>
    <property type="molecule type" value="Transcribed_RNA"/>
</dbReference>
<evidence type="ECO:0000313" key="5">
    <source>
        <dbReference type="EMBL" id="MBW68643.1"/>
    </source>
</evidence>
<keyword evidence="2" id="KW-0808">Transferase</keyword>
<proteinExistence type="inferred from homology"/>
<protein>
    <submittedName>
        <fullName evidence="5">Putative acetyl-coa hydrolase</fullName>
    </submittedName>
</protein>
<dbReference type="InterPro" id="IPR026888">
    <property type="entry name" value="AcetylCoA_hyd_C"/>
</dbReference>
<comment type="similarity">
    <text evidence="1">Belongs to the acetyl-CoA hydrolase/transferase family.</text>
</comment>
<dbReference type="GO" id="GO:0006083">
    <property type="term" value="P:acetate metabolic process"/>
    <property type="evidence" value="ECO:0007669"/>
    <property type="project" value="InterPro"/>
</dbReference>
<feature type="domain" description="Acetyl-CoA hydrolase/transferase C-terminal" evidence="4">
    <location>
        <begin position="315"/>
        <end position="469"/>
    </location>
</feature>
<dbReference type="VEuPathDB" id="VectorBase:ADAC008030"/>
<evidence type="ECO:0000259" key="4">
    <source>
        <dbReference type="Pfam" id="PF13336"/>
    </source>
</evidence>
<dbReference type="GO" id="GO:0008775">
    <property type="term" value="F:acetate CoA-transferase activity"/>
    <property type="evidence" value="ECO:0007669"/>
    <property type="project" value="InterPro"/>
</dbReference>
<dbReference type="FunFam" id="3.40.1080.20:FF:000002">
    <property type="entry name" value="Acetyl-CoA hydrolase/transferase"/>
    <property type="match status" value="1"/>
</dbReference>
<dbReference type="InterPro" id="IPR003702">
    <property type="entry name" value="ActCoA_hydro_N"/>
</dbReference>